<organism evidence="1 2">
    <name type="scientific">Candidatus Aphodenecus pullistercoris</name>
    <dbReference type="NCBI Taxonomy" id="2840669"/>
    <lineage>
        <taxon>Bacteria</taxon>
        <taxon>Pseudomonadati</taxon>
        <taxon>Spirochaetota</taxon>
        <taxon>Spirochaetia</taxon>
        <taxon>Spirochaetales</taxon>
        <taxon>Candidatus Aphodenecus</taxon>
    </lineage>
</organism>
<reference evidence="1" key="2">
    <citation type="journal article" date="2021" name="PeerJ">
        <title>Extensive microbial diversity within the chicken gut microbiome revealed by metagenomics and culture.</title>
        <authorList>
            <person name="Gilroy R."/>
            <person name="Ravi A."/>
            <person name="Getino M."/>
            <person name="Pursley I."/>
            <person name="Horton D.L."/>
            <person name="Alikhan N.F."/>
            <person name="Baker D."/>
            <person name="Gharbi K."/>
            <person name="Hall N."/>
            <person name="Watson M."/>
            <person name="Adriaenssens E.M."/>
            <person name="Foster-Nyarko E."/>
            <person name="Jarju S."/>
            <person name="Secka A."/>
            <person name="Antonio M."/>
            <person name="Oren A."/>
            <person name="Chaudhuri R.R."/>
            <person name="La Ragione R."/>
            <person name="Hildebrand F."/>
            <person name="Pallen M.J."/>
        </authorList>
    </citation>
    <scope>NUCLEOTIDE SEQUENCE</scope>
    <source>
        <strain evidence="1">11167</strain>
    </source>
</reference>
<evidence type="ECO:0000313" key="1">
    <source>
        <dbReference type="EMBL" id="MBO8442895.1"/>
    </source>
</evidence>
<comment type="caution">
    <text evidence="1">The sequence shown here is derived from an EMBL/GenBank/DDBJ whole genome shotgun (WGS) entry which is preliminary data.</text>
</comment>
<sequence length="105" mass="11686">MNSLVVEQVGRVNRNWVMDAVDEVNTTLNALTEAVSWACFNDNVTAAMRLDRPLSSSEMLTIYSAQDSMAAYLAGSPIWTALNKIIVFNDEGVYFEYVKNRSGTL</sequence>
<reference evidence="1" key="1">
    <citation type="submission" date="2020-10" db="EMBL/GenBank/DDBJ databases">
        <authorList>
            <person name="Gilroy R."/>
        </authorList>
    </citation>
    <scope>NUCLEOTIDE SEQUENCE</scope>
    <source>
        <strain evidence="1">11167</strain>
    </source>
</reference>
<evidence type="ECO:0000313" key="2">
    <source>
        <dbReference type="Proteomes" id="UP000823633"/>
    </source>
</evidence>
<dbReference type="Proteomes" id="UP000823633">
    <property type="component" value="Unassembled WGS sequence"/>
</dbReference>
<protein>
    <submittedName>
        <fullName evidence="1">Uncharacterized protein</fullName>
    </submittedName>
</protein>
<dbReference type="AlphaFoldDB" id="A0A9D9EAH7"/>
<accession>A0A9D9EAH7</accession>
<dbReference type="EMBL" id="JADIMU010000025">
    <property type="protein sequence ID" value="MBO8442895.1"/>
    <property type="molecule type" value="Genomic_DNA"/>
</dbReference>
<gene>
    <name evidence="1" type="ORF">IAC42_03965</name>
</gene>
<proteinExistence type="predicted"/>
<name>A0A9D9EAH7_9SPIR</name>